<keyword evidence="1" id="KW-0175">Coiled coil</keyword>
<evidence type="ECO:0000313" key="2">
    <source>
        <dbReference type="EMBL" id="HGH00028.1"/>
    </source>
</evidence>
<comment type="caution">
    <text evidence="2">The sequence shown here is derived from an EMBL/GenBank/DDBJ whole genome shotgun (WGS) entry which is preliminary data.</text>
</comment>
<dbReference type="AlphaFoldDB" id="A0A7C4EN14"/>
<sequence length="353" mass="39555">MLKLELVKTGKFGDTEITEKDLDELIQNFQGEVPIAIGHSLADYMPAVGWVKKVQKQNGSVIGEVELNDLVKEAFDAGLYKKWSVGIRKLPEGKKYLHHVALLGAVPPKIKDLKVFKSIEMSDCSETWTFNFEDTSPPPIETLDVVDNPWDVSSARKRVFEKYGIEGLKAYCLYQDPEENPENKSAYKFLVVDIVNDKPVIVAKALSSALAYLHGARGVNIPEEIRKKVEPKIEKLQKKQEENMSEEALKQKDEIIRKLQQEVLSVKKQALKEAIAGKVPVAKHELVLSLADVLPYEETIELSDEQGKRKLSAIELLIEIFKAIPIPVKPGEVDMGDNAKDEGIDARKLTSKV</sequence>
<dbReference type="EMBL" id="DTHO01000067">
    <property type="protein sequence ID" value="HGH00028.1"/>
    <property type="molecule type" value="Genomic_DNA"/>
</dbReference>
<reference evidence="2" key="1">
    <citation type="journal article" date="2020" name="mSystems">
        <title>Genome- and Community-Level Interaction Insights into Carbon Utilization and Element Cycling Functions of Hydrothermarchaeota in Hydrothermal Sediment.</title>
        <authorList>
            <person name="Zhou Z."/>
            <person name="Liu Y."/>
            <person name="Xu W."/>
            <person name="Pan J."/>
            <person name="Luo Z.H."/>
            <person name="Li M."/>
        </authorList>
    </citation>
    <scope>NUCLEOTIDE SEQUENCE [LARGE SCALE GENOMIC DNA]</scope>
    <source>
        <strain evidence="2">SpSt-788</strain>
    </source>
</reference>
<evidence type="ECO:0000256" key="1">
    <source>
        <dbReference type="SAM" id="Coils"/>
    </source>
</evidence>
<gene>
    <name evidence="2" type="ORF">ENV75_06250</name>
</gene>
<accession>A0A7C4EN14</accession>
<feature type="coiled-coil region" evidence="1">
    <location>
        <begin position="238"/>
        <end position="269"/>
    </location>
</feature>
<protein>
    <submittedName>
        <fullName evidence="2">Uncharacterized protein</fullName>
    </submittedName>
</protein>
<name>A0A7C4EN14_9BACT</name>
<organism evidence="2">
    <name type="scientific">Thermodesulfovibrio aggregans</name>
    <dbReference type="NCBI Taxonomy" id="86166"/>
    <lineage>
        <taxon>Bacteria</taxon>
        <taxon>Pseudomonadati</taxon>
        <taxon>Nitrospirota</taxon>
        <taxon>Thermodesulfovibrionia</taxon>
        <taxon>Thermodesulfovibrionales</taxon>
        <taxon>Thermodesulfovibrionaceae</taxon>
        <taxon>Thermodesulfovibrio</taxon>
    </lineage>
</organism>
<proteinExistence type="predicted"/>